<feature type="compositionally biased region" description="Basic and acidic residues" evidence="6">
    <location>
        <begin position="1259"/>
        <end position="1268"/>
    </location>
</feature>
<evidence type="ECO:0000256" key="4">
    <source>
        <dbReference type="ARBA" id="ARBA00023163"/>
    </source>
</evidence>
<dbReference type="InterPro" id="IPR044210">
    <property type="entry name" value="Tfc3-like"/>
</dbReference>
<evidence type="ECO:0000313" key="9">
    <source>
        <dbReference type="Proteomes" id="UP001642540"/>
    </source>
</evidence>
<feature type="compositionally biased region" description="Polar residues" evidence="6">
    <location>
        <begin position="693"/>
        <end position="702"/>
    </location>
</feature>
<evidence type="ECO:0000256" key="5">
    <source>
        <dbReference type="ARBA" id="ARBA00023242"/>
    </source>
</evidence>
<feature type="region of interest" description="Disordered" evidence="6">
    <location>
        <begin position="624"/>
        <end position="722"/>
    </location>
</feature>
<dbReference type="Proteomes" id="UP001642540">
    <property type="component" value="Unassembled WGS sequence"/>
</dbReference>
<comment type="caution">
    <text evidence="8">The sequence shown here is derived from an EMBL/GenBank/DDBJ whole genome shotgun (WGS) entry which is preliminary data.</text>
</comment>
<feature type="compositionally biased region" description="Acidic residues" evidence="6">
    <location>
        <begin position="1023"/>
        <end position="1033"/>
    </location>
</feature>
<evidence type="ECO:0000256" key="3">
    <source>
        <dbReference type="ARBA" id="ARBA00023125"/>
    </source>
</evidence>
<keyword evidence="9" id="KW-1185">Reference proteome</keyword>
<evidence type="ECO:0000313" key="8">
    <source>
        <dbReference type="EMBL" id="CAL8071514.1"/>
    </source>
</evidence>
<protein>
    <recommendedName>
        <fullName evidence="7">B-block binding subunit of TFIIIC domain-containing protein</fullName>
    </recommendedName>
</protein>
<dbReference type="Pfam" id="PF04182">
    <property type="entry name" value="B-block_TFIIIC"/>
    <property type="match status" value="1"/>
</dbReference>
<dbReference type="PANTHER" id="PTHR15180:SF1">
    <property type="entry name" value="GENERAL TRANSCRIPTION FACTOR 3C POLYPEPTIDE 1"/>
    <property type="match status" value="1"/>
</dbReference>
<feature type="region of interest" description="Disordered" evidence="6">
    <location>
        <begin position="1018"/>
        <end position="1040"/>
    </location>
</feature>
<evidence type="ECO:0000256" key="2">
    <source>
        <dbReference type="ARBA" id="ARBA00022553"/>
    </source>
</evidence>
<feature type="compositionally biased region" description="Basic and acidic residues" evidence="6">
    <location>
        <begin position="627"/>
        <end position="644"/>
    </location>
</feature>
<dbReference type="PANTHER" id="PTHR15180">
    <property type="entry name" value="GENERAL TRANSCRIPTION FACTOR 3C POLYPEPTIDE 1"/>
    <property type="match status" value="1"/>
</dbReference>
<proteinExistence type="predicted"/>
<evidence type="ECO:0000256" key="1">
    <source>
        <dbReference type="ARBA" id="ARBA00004123"/>
    </source>
</evidence>
<sequence>MSRKSSTAVAAAEAPAAQPVAPVVSELDKILKDISHPDAKVFGGHYLDHIIDEIALEGLDGITLQALGVRLEQRPDFEMEGFEDVAATTWNQLKLSKSLGFYILPTDRADLIKYAWDDYRDDRGNAYEPLHAPDDIYPYFPVEDKLSGIRGSCEHYKTRKDVSNVIRRIPYSQAIRLFGSRLIIVAIQSVREKALLGTNFKKHHSLSVVQYCMVERIGRARHKGEVTRGKISLQMMKIPPKILFYMRKALLATKLVTKQNASVKFENCRCPALITVFHLPRFYKRIESVASLNTRLIFIQLNQSETKSIPTEPIVSKYGKHTLRNLLNQFPELLETGWETASQAPQVQDELQESGTKAKKPKAKVSKVLRLKVRNVELQRSIIQKVLEGQNPEEAESAEAGDQEEEKVSCKTSNSYSGIQVLRPYQEFTSVTQSLLLFRALVRSGVKGLTAKDMTFLGTTRLEARSATRYLTRYHIAKEGVVKHHKQKSFIYTFNGFAANEAEISSSLQQPYQAVMTELTEMRKMLSEAKLTQDEEIIEDAVSSLNQTEDSDNAESPPATRVAPKIEIEPSARASLIEETDVVRRAPTILISITNEVSETRPEITDDLAPAIEESNPAIIPAISDSIESRASPEESPVRERNVEQELTSIPQPTLTLVNADLKGSPKRKTKPKSTGRSPKSSTPSPEKAAQPPTANDSQLSSEIAEETNTEYSAEPDDTSSLDPLELEEVQVEAMSKGVDRSHKGDEVDEEIRRNMVRQRVDWNSTEDRLILLAFIASALFIPKYNYLKVFIYNATQIRDVLLQRNNERRSSKTSLAIRRRLHFLMNQKCYYDIYIGMMGAALRDETLYSVFLKDFLRPPQARIYHLPPMHAFYQVIDYLYLKFDSEEYVVTDTRGSLNGIETLLFMRQLSRMEYHWKAMMFLLFCPIGNSPKDRHQFRKFWKKFIKEKESPSQVKEESSAESEIDDQEGNCSIVFTNLATKDPLEKPAITSSSEDEVTSDEEESLLQEITIADYAKVHPENLEDSTDEEDTEDRDKSSPDHFELEYCFKFMRFFMKHCEILFRQMARLNASDGKTFSLVAFDMNATSPNICFSARECTSESEIRLWTARSVILDHIMTGDASRKAEKLMLQYTKALPMEQAGKSLQRARILVFNKATRLLGISKLMLRQLANGLSTASYDDALDFVKYLEEAPSIDSSACINAGILSCLVELTDHFRSTIRITESIFTLNDEWVPVYDDMMEDADIATSNTKKRKRRTGEDPDESRGPMKRRKFSADEREEIEGIMECFEEMERELFIPKPRNVDEAGEKGNYSSSSTNALRLLRIRLNEAGLHMPGKQFTGFVERDFFSINLPNLEFTLRETRGLNHRVAGKSHPFAKSFMNELRSNLIELAYHYIDGNLDKTVERVLEWIGKYRILFELIEMAGIQGLSASFLLTKFTKESLAKGLHYLVDAKLIFSVGVKNRKFVTFNNSKDWLISILNQNNKEILGHAVMRPWLTAHGAISWVTVNRLIIAILGQLQKPSTDLDEVCQLLQPILSPVETLILIEVLVKIKLLMVYKLKEPEPELFCNHPLESSELEYHVDTLVDTDNVFVAVSPYTTFLHAQLQEAILKESSTKPVRKFTSDD</sequence>
<keyword evidence="5" id="KW-0539">Nucleus</keyword>
<feature type="compositionally biased region" description="Polar residues" evidence="6">
    <location>
        <begin position="675"/>
        <end position="685"/>
    </location>
</feature>
<comment type="subcellular location">
    <subcellularLocation>
        <location evidence="1">Nucleus</location>
    </subcellularLocation>
</comment>
<keyword evidence="4" id="KW-0804">Transcription</keyword>
<feature type="region of interest" description="Disordered" evidence="6">
    <location>
        <begin position="1246"/>
        <end position="1278"/>
    </location>
</feature>
<reference evidence="8 9" key="1">
    <citation type="submission" date="2024-08" db="EMBL/GenBank/DDBJ databases">
        <authorList>
            <person name="Cucini C."/>
            <person name="Frati F."/>
        </authorList>
    </citation>
    <scope>NUCLEOTIDE SEQUENCE [LARGE SCALE GENOMIC DNA]</scope>
</reference>
<evidence type="ECO:0000256" key="6">
    <source>
        <dbReference type="SAM" id="MobiDB-lite"/>
    </source>
</evidence>
<keyword evidence="2" id="KW-0597">Phosphoprotein</keyword>
<organism evidence="8 9">
    <name type="scientific">Orchesella dallaii</name>
    <dbReference type="NCBI Taxonomy" id="48710"/>
    <lineage>
        <taxon>Eukaryota</taxon>
        <taxon>Metazoa</taxon>
        <taxon>Ecdysozoa</taxon>
        <taxon>Arthropoda</taxon>
        <taxon>Hexapoda</taxon>
        <taxon>Collembola</taxon>
        <taxon>Entomobryomorpha</taxon>
        <taxon>Entomobryoidea</taxon>
        <taxon>Orchesellidae</taxon>
        <taxon>Orchesellinae</taxon>
        <taxon>Orchesella</taxon>
    </lineage>
</organism>
<dbReference type="EMBL" id="CAXLJM020000006">
    <property type="protein sequence ID" value="CAL8071514.1"/>
    <property type="molecule type" value="Genomic_DNA"/>
</dbReference>
<feature type="compositionally biased region" description="Basic residues" evidence="6">
    <location>
        <begin position="665"/>
        <end position="674"/>
    </location>
</feature>
<feature type="region of interest" description="Disordered" evidence="6">
    <location>
        <begin position="390"/>
        <end position="409"/>
    </location>
</feature>
<keyword evidence="3" id="KW-0238">DNA-binding</keyword>
<evidence type="ECO:0000259" key="7">
    <source>
        <dbReference type="Pfam" id="PF04182"/>
    </source>
</evidence>
<name>A0ABP1PMS0_9HEXA</name>
<feature type="domain" description="B-block binding subunit of TFIIIC" evidence="7">
    <location>
        <begin position="209"/>
        <end position="283"/>
    </location>
</feature>
<feature type="compositionally biased region" description="Polar residues" evidence="6">
    <location>
        <begin position="645"/>
        <end position="657"/>
    </location>
</feature>
<accession>A0ABP1PMS0</accession>
<feature type="compositionally biased region" description="Acidic residues" evidence="6">
    <location>
        <begin position="391"/>
        <end position="405"/>
    </location>
</feature>
<gene>
    <name evidence="8" type="ORF">ODALV1_LOCUS1751</name>
</gene>
<feature type="compositionally biased region" description="Acidic residues" evidence="6">
    <location>
        <begin position="704"/>
        <end position="722"/>
    </location>
</feature>
<dbReference type="InterPro" id="IPR007309">
    <property type="entry name" value="TFIIIC_Bblock-bd"/>
</dbReference>